<evidence type="ECO:0000313" key="12">
    <source>
        <dbReference type="EMBL" id="MEA5580251.1"/>
    </source>
</evidence>
<evidence type="ECO:0000256" key="4">
    <source>
        <dbReference type="ARBA" id="ARBA00022729"/>
    </source>
</evidence>
<dbReference type="PRINTS" id="PR00134">
    <property type="entry name" value="GLHYDRLASE10"/>
</dbReference>
<evidence type="ECO:0000256" key="2">
    <source>
        <dbReference type="ARBA" id="ARBA00007495"/>
    </source>
</evidence>
<dbReference type="PANTHER" id="PTHR31490:SF88">
    <property type="entry name" value="BETA-XYLANASE"/>
    <property type="match status" value="1"/>
</dbReference>
<comment type="caution">
    <text evidence="12">The sequence shown here is derived from an EMBL/GenBank/DDBJ whole genome shotgun (WGS) entry which is preliminary data.</text>
</comment>
<keyword evidence="5 10" id="KW-0378">Hydrolase</keyword>
<reference evidence="12 13" key="1">
    <citation type="submission" date="2023-12" db="EMBL/GenBank/DDBJ databases">
        <title>Baltic Sea Cyanobacteria.</title>
        <authorList>
            <person name="Delbaje E."/>
            <person name="Fewer D.P."/>
            <person name="Shishido T.K."/>
        </authorList>
    </citation>
    <scope>NUCLEOTIDE SEQUENCE [LARGE SCALE GENOMIC DNA]</scope>
    <source>
        <strain evidence="12 13">UHCC-0300</strain>
    </source>
</reference>
<dbReference type="EC" id="3.2.1.8" evidence="10"/>
<keyword evidence="13" id="KW-1185">Reference proteome</keyword>
<dbReference type="RefSeq" id="WP_323194589.1">
    <property type="nucleotide sequence ID" value="NZ_JAYGHG010000002.1"/>
</dbReference>
<dbReference type="InterPro" id="IPR044846">
    <property type="entry name" value="GH10"/>
</dbReference>
<keyword evidence="4" id="KW-0732">Signal</keyword>
<keyword evidence="6 10" id="KW-0119">Carbohydrate metabolism</keyword>
<keyword evidence="7 10" id="KW-0326">Glycosidase</keyword>
<comment type="catalytic activity">
    <reaction evidence="1 10">
        <text>Endohydrolysis of (1-&gt;4)-beta-D-xylosidic linkages in xylans.</text>
        <dbReference type="EC" id="3.2.1.8"/>
    </reaction>
</comment>
<dbReference type="PROSITE" id="PS00591">
    <property type="entry name" value="GH10_1"/>
    <property type="match status" value="1"/>
</dbReference>
<organism evidence="12 13">
    <name type="scientific">Nodularia harveyana UHCC-0300</name>
    <dbReference type="NCBI Taxonomy" id="2974287"/>
    <lineage>
        <taxon>Bacteria</taxon>
        <taxon>Bacillati</taxon>
        <taxon>Cyanobacteriota</taxon>
        <taxon>Cyanophyceae</taxon>
        <taxon>Nostocales</taxon>
        <taxon>Nodulariaceae</taxon>
        <taxon>Nodularia</taxon>
    </lineage>
</organism>
<protein>
    <recommendedName>
        <fullName evidence="10">Beta-xylanase</fullName>
        <ecNumber evidence="10">3.2.1.8</ecNumber>
    </recommendedName>
</protein>
<comment type="similarity">
    <text evidence="2 10">Belongs to the glycosyl hydrolase 10 (cellulase F) family.</text>
</comment>
<sequence>MKQKKLFTRRRSLYLGLGSLAGIGALTSGKFINGFDKSLVLANENRSFIVRDTTPLRKRAARKGLIYGADCGTLNLHSYPELQIALVTECNMLALGFLKWDLLRPTPYSFNFTRGDWYAKFAQKNGLLLRGHTLVWHQALPRWFEETVNQQNCEQLLQEHIQRVVGHYAGRMHSWDVVNEAINVEDGLPNGLRKSPWLEFLGTDYIDKAFRLAAQADPKAMLVYNDFGLEYDKPEDEAKRNAVLKLLERLKSQGTPIHAFGMQSHLFGDETHFNPEKLRTFFRDVASLGLKIMITELDVIDRGLPLDIAVRDRIVASVYEDYLSVALDEPAVIGVTNWGLSDRHTWLSQFYLRADQAPARPLPLDDQMQRKLAWNAMARAFDFARRR</sequence>
<dbReference type="PROSITE" id="PS51760">
    <property type="entry name" value="GH10_2"/>
    <property type="match status" value="1"/>
</dbReference>
<evidence type="ECO:0000256" key="8">
    <source>
        <dbReference type="ARBA" id="ARBA00023326"/>
    </source>
</evidence>
<evidence type="ECO:0000256" key="5">
    <source>
        <dbReference type="ARBA" id="ARBA00022801"/>
    </source>
</evidence>
<dbReference type="Gene3D" id="3.20.20.80">
    <property type="entry name" value="Glycosidases"/>
    <property type="match status" value="1"/>
</dbReference>
<accession>A0ABU5UBB6</accession>
<dbReference type="PANTHER" id="PTHR31490">
    <property type="entry name" value="GLYCOSYL HYDROLASE"/>
    <property type="match status" value="1"/>
</dbReference>
<dbReference type="SUPFAM" id="SSF51445">
    <property type="entry name" value="(Trans)glycosidases"/>
    <property type="match status" value="1"/>
</dbReference>
<dbReference type="Pfam" id="PF00331">
    <property type="entry name" value="Glyco_hydro_10"/>
    <property type="match status" value="1"/>
</dbReference>
<evidence type="ECO:0000256" key="1">
    <source>
        <dbReference type="ARBA" id="ARBA00000681"/>
    </source>
</evidence>
<keyword evidence="8 10" id="KW-0624">Polysaccharide degradation</keyword>
<evidence type="ECO:0000259" key="11">
    <source>
        <dbReference type="PROSITE" id="PS51760"/>
    </source>
</evidence>
<dbReference type="Proteomes" id="UP001302120">
    <property type="component" value="Unassembled WGS sequence"/>
</dbReference>
<dbReference type="SMART" id="SM00633">
    <property type="entry name" value="Glyco_10"/>
    <property type="match status" value="1"/>
</dbReference>
<proteinExistence type="inferred from homology"/>
<evidence type="ECO:0000256" key="6">
    <source>
        <dbReference type="ARBA" id="ARBA00023277"/>
    </source>
</evidence>
<evidence type="ECO:0000256" key="7">
    <source>
        <dbReference type="ARBA" id="ARBA00023295"/>
    </source>
</evidence>
<feature type="domain" description="GH10" evidence="11">
    <location>
        <begin position="76"/>
        <end position="380"/>
    </location>
</feature>
<evidence type="ECO:0000313" key="13">
    <source>
        <dbReference type="Proteomes" id="UP001302120"/>
    </source>
</evidence>
<evidence type="ECO:0000256" key="3">
    <source>
        <dbReference type="ARBA" id="ARBA00022651"/>
    </source>
</evidence>
<dbReference type="EMBL" id="JAYGHG010000002">
    <property type="protein sequence ID" value="MEA5580251.1"/>
    <property type="molecule type" value="Genomic_DNA"/>
</dbReference>
<gene>
    <name evidence="12" type="ORF">VB620_02730</name>
</gene>
<name>A0ABU5UBB6_9CYAN</name>
<keyword evidence="3" id="KW-0858">Xylan degradation</keyword>
<evidence type="ECO:0000256" key="9">
    <source>
        <dbReference type="PROSITE-ProRule" id="PRU10061"/>
    </source>
</evidence>
<dbReference type="InterPro" id="IPR031158">
    <property type="entry name" value="GH10_AS"/>
</dbReference>
<feature type="active site" description="Nucleophile" evidence="9">
    <location>
        <position position="296"/>
    </location>
</feature>
<evidence type="ECO:0000256" key="10">
    <source>
        <dbReference type="RuleBase" id="RU361174"/>
    </source>
</evidence>
<dbReference type="InterPro" id="IPR017853">
    <property type="entry name" value="GH"/>
</dbReference>
<dbReference type="InterPro" id="IPR001000">
    <property type="entry name" value="GH10_dom"/>
</dbReference>